<keyword evidence="3" id="KW-0812">Transmembrane</keyword>
<reference evidence="5" key="1">
    <citation type="journal article" date="2022" name="Int. J. Syst. Evol. Microbiol.">
        <title>Anaeromyxobacter oryzae sp. nov., Anaeromyxobacter diazotrophicus sp. nov. and Anaeromyxobacter paludicola sp. nov., isolated from paddy soils.</title>
        <authorList>
            <person name="Itoh H."/>
            <person name="Xu Z."/>
            <person name="Mise K."/>
            <person name="Masuda Y."/>
            <person name="Ushijima N."/>
            <person name="Hayakawa C."/>
            <person name="Shiratori Y."/>
            <person name="Senoo K."/>
        </authorList>
    </citation>
    <scope>NUCLEOTIDE SEQUENCE [LARGE SCALE GENOMIC DNA]</scope>
    <source>
        <strain evidence="5">Red232</strain>
    </source>
</reference>
<feature type="region of interest" description="Disordered" evidence="2">
    <location>
        <begin position="1"/>
        <end position="25"/>
    </location>
</feature>
<gene>
    <name evidence="4" type="ORF">AMOR_21420</name>
</gene>
<evidence type="ECO:0000313" key="5">
    <source>
        <dbReference type="Proteomes" id="UP001162891"/>
    </source>
</evidence>
<accession>A0ABM7WUI7</accession>
<feature type="transmembrane region" description="Helical" evidence="3">
    <location>
        <begin position="173"/>
        <end position="194"/>
    </location>
</feature>
<organism evidence="4 5">
    <name type="scientific">Anaeromyxobacter oryzae</name>
    <dbReference type="NCBI Taxonomy" id="2918170"/>
    <lineage>
        <taxon>Bacteria</taxon>
        <taxon>Pseudomonadati</taxon>
        <taxon>Myxococcota</taxon>
        <taxon>Myxococcia</taxon>
        <taxon>Myxococcales</taxon>
        <taxon>Cystobacterineae</taxon>
        <taxon>Anaeromyxobacteraceae</taxon>
        <taxon>Anaeromyxobacter</taxon>
    </lineage>
</organism>
<dbReference type="Proteomes" id="UP001162891">
    <property type="component" value="Chromosome"/>
</dbReference>
<dbReference type="EMBL" id="AP025591">
    <property type="protein sequence ID" value="BDG03146.1"/>
    <property type="molecule type" value="Genomic_DNA"/>
</dbReference>
<protein>
    <recommendedName>
        <fullName evidence="6">DUF4337 domain-containing protein</fullName>
    </recommendedName>
</protein>
<keyword evidence="3" id="KW-0472">Membrane</keyword>
<keyword evidence="3" id="KW-1133">Transmembrane helix</keyword>
<dbReference type="Pfam" id="PF14235">
    <property type="entry name" value="DUF4337"/>
    <property type="match status" value="1"/>
</dbReference>
<dbReference type="InterPro" id="IPR025570">
    <property type="entry name" value="DUF4337"/>
</dbReference>
<evidence type="ECO:0000256" key="2">
    <source>
        <dbReference type="SAM" id="MobiDB-lite"/>
    </source>
</evidence>
<keyword evidence="5" id="KW-1185">Reference proteome</keyword>
<proteinExistence type="predicted"/>
<sequence>MPRQTSTATRLEAPPAPEPKPASPLKERWTQWVALTTTVLAVCAAISSLKGGGYSTKVQLATTRENDRWAQYQAKSIKENLFVVEQDLLRLQALEARTPEARESIAARLAKLATDLQRYESDKAQLKADAERVQQDEATFQRIGASFGLAVMLLQIAIMLSSVGALIRRPIMWVVGLGFGALGLVYMGNGFLGWF</sequence>
<evidence type="ECO:0008006" key="6">
    <source>
        <dbReference type="Google" id="ProtNLM"/>
    </source>
</evidence>
<feature type="coiled-coil region" evidence="1">
    <location>
        <begin position="102"/>
        <end position="136"/>
    </location>
</feature>
<evidence type="ECO:0000256" key="1">
    <source>
        <dbReference type="SAM" id="Coils"/>
    </source>
</evidence>
<evidence type="ECO:0000313" key="4">
    <source>
        <dbReference type="EMBL" id="BDG03146.1"/>
    </source>
</evidence>
<dbReference type="RefSeq" id="WP_248360888.1">
    <property type="nucleotide sequence ID" value="NZ_AP025591.1"/>
</dbReference>
<keyword evidence="1" id="KW-0175">Coiled coil</keyword>
<evidence type="ECO:0000256" key="3">
    <source>
        <dbReference type="SAM" id="Phobius"/>
    </source>
</evidence>
<name>A0ABM7WUI7_9BACT</name>
<feature type="transmembrane region" description="Helical" evidence="3">
    <location>
        <begin position="147"/>
        <end position="167"/>
    </location>
</feature>